<protein>
    <recommendedName>
        <fullName evidence="5">GGDEF domain-containing protein</fullName>
    </recommendedName>
</protein>
<dbReference type="InterPro" id="IPR035919">
    <property type="entry name" value="EAL_sf"/>
</dbReference>
<dbReference type="PROSITE" id="PS50887">
    <property type="entry name" value="GGDEF"/>
    <property type="match status" value="1"/>
</dbReference>
<evidence type="ECO:0000313" key="4">
    <source>
        <dbReference type="Proteomes" id="UP001501671"/>
    </source>
</evidence>
<dbReference type="SUPFAM" id="SSF141868">
    <property type="entry name" value="EAL domain-like"/>
    <property type="match status" value="1"/>
</dbReference>
<evidence type="ECO:0000259" key="1">
    <source>
        <dbReference type="PROSITE" id="PS50883"/>
    </source>
</evidence>
<sequence length="427" mass="47682">MPRSMLSSPGMSSFAQQLGAITERRVLLRELSELISTRRRAAVLVMNIPGHSGTPNRDELVRRIRPFIRLDDMMGLMDDGSLVVLLRNIGEKANAIGAAQRLFQRCELLQIIGRSDCEGFVSFGIVMLPSDIEDAGAVLSRARKAARYASRTRARWVCWSDGPEDLDSALLSREDTLATEVIQGLERGEFELFYQPQLEMRDGRLRGLEALIRWRRGDALVLPATFIPSVESAGLSAALGSWVLRRACRQLADWRQGVVCPRIAVNMSAVQLQGDLVDLVWHILAEYQVRPDQIEIELTESSEVVHPEEAFKITRQLAEMGIGFSLDDFGTGYSSFLRLKSAPFHAVKIERQFVAGMLDDNYDREMLRAVIDFGRKVGIQTIAEGVETPQQLQALRAMGCDAWQGFLCSPPMDVESATRFLQAARIA</sequence>
<keyword evidence="4" id="KW-1185">Reference proteome</keyword>
<dbReference type="InterPro" id="IPR050706">
    <property type="entry name" value="Cyclic-di-GMP_PDE-like"/>
</dbReference>
<dbReference type="InterPro" id="IPR000160">
    <property type="entry name" value="GGDEF_dom"/>
</dbReference>
<feature type="domain" description="GGDEF" evidence="2">
    <location>
        <begin position="39"/>
        <end position="161"/>
    </location>
</feature>
<dbReference type="SMART" id="SM00267">
    <property type="entry name" value="GGDEF"/>
    <property type="match status" value="1"/>
</dbReference>
<dbReference type="CDD" id="cd01948">
    <property type="entry name" value="EAL"/>
    <property type="match status" value="1"/>
</dbReference>
<dbReference type="PANTHER" id="PTHR33121:SF70">
    <property type="entry name" value="SIGNALING PROTEIN YKOW"/>
    <property type="match status" value="1"/>
</dbReference>
<name>A0ABP8GS59_9BURK</name>
<dbReference type="PANTHER" id="PTHR33121">
    <property type="entry name" value="CYCLIC DI-GMP PHOSPHODIESTERASE PDEF"/>
    <property type="match status" value="1"/>
</dbReference>
<dbReference type="PROSITE" id="PS50883">
    <property type="entry name" value="EAL"/>
    <property type="match status" value="1"/>
</dbReference>
<proteinExistence type="predicted"/>
<evidence type="ECO:0000313" key="3">
    <source>
        <dbReference type="EMBL" id="GAA4328814.1"/>
    </source>
</evidence>
<feature type="domain" description="EAL" evidence="1">
    <location>
        <begin position="174"/>
        <end position="425"/>
    </location>
</feature>
<dbReference type="SMART" id="SM00052">
    <property type="entry name" value="EAL"/>
    <property type="match status" value="1"/>
</dbReference>
<dbReference type="InterPro" id="IPR029787">
    <property type="entry name" value="Nucleotide_cyclase"/>
</dbReference>
<evidence type="ECO:0000259" key="2">
    <source>
        <dbReference type="PROSITE" id="PS50887"/>
    </source>
</evidence>
<dbReference type="InterPro" id="IPR001633">
    <property type="entry name" value="EAL_dom"/>
</dbReference>
<accession>A0ABP8GS59</accession>
<dbReference type="Pfam" id="PF00563">
    <property type="entry name" value="EAL"/>
    <property type="match status" value="1"/>
</dbReference>
<dbReference type="Gene3D" id="3.30.70.270">
    <property type="match status" value="1"/>
</dbReference>
<dbReference type="EMBL" id="BAABFO010000005">
    <property type="protein sequence ID" value="GAA4328814.1"/>
    <property type="molecule type" value="Genomic_DNA"/>
</dbReference>
<reference evidence="4" key="1">
    <citation type="journal article" date="2019" name="Int. J. Syst. Evol. Microbiol.">
        <title>The Global Catalogue of Microorganisms (GCM) 10K type strain sequencing project: providing services to taxonomists for standard genome sequencing and annotation.</title>
        <authorList>
            <consortium name="The Broad Institute Genomics Platform"/>
            <consortium name="The Broad Institute Genome Sequencing Center for Infectious Disease"/>
            <person name="Wu L."/>
            <person name="Ma J."/>
        </authorList>
    </citation>
    <scope>NUCLEOTIDE SEQUENCE [LARGE SCALE GENOMIC DNA]</scope>
    <source>
        <strain evidence="4">JCM 17666</strain>
    </source>
</reference>
<organism evidence="3 4">
    <name type="scientific">Pigmentiphaga soli</name>
    <dbReference type="NCBI Taxonomy" id="1007095"/>
    <lineage>
        <taxon>Bacteria</taxon>
        <taxon>Pseudomonadati</taxon>
        <taxon>Pseudomonadota</taxon>
        <taxon>Betaproteobacteria</taxon>
        <taxon>Burkholderiales</taxon>
        <taxon>Alcaligenaceae</taxon>
        <taxon>Pigmentiphaga</taxon>
    </lineage>
</organism>
<dbReference type="SUPFAM" id="SSF55073">
    <property type="entry name" value="Nucleotide cyclase"/>
    <property type="match status" value="1"/>
</dbReference>
<dbReference type="InterPro" id="IPR043128">
    <property type="entry name" value="Rev_trsase/Diguanyl_cyclase"/>
</dbReference>
<dbReference type="Gene3D" id="3.20.20.450">
    <property type="entry name" value="EAL domain"/>
    <property type="match status" value="1"/>
</dbReference>
<dbReference type="Proteomes" id="UP001501671">
    <property type="component" value="Unassembled WGS sequence"/>
</dbReference>
<evidence type="ECO:0008006" key="5">
    <source>
        <dbReference type="Google" id="ProtNLM"/>
    </source>
</evidence>
<comment type="caution">
    <text evidence="3">The sequence shown here is derived from an EMBL/GenBank/DDBJ whole genome shotgun (WGS) entry which is preliminary data.</text>
</comment>
<gene>
    <name evidence="3" type="ORF">GCM10023144_14990</name>
</gene>